<dbReference type="AlphaFoldDB" id="A0A0U5FYZ8"/>
<comment type="similarity">
    <text evidence="1">Belongs to the class-A beta-lactamase family.</text>
</comment>
<dbReference type="InterPro" id="IPR050789">
    <property type="entry name" value="Diverse_Enzym_Activities"/>
</dbReference>
<dbReference type="SUPFAM" id="SSF56601">
    <property type="entry name" value="beta-lactamase/transpeptidase-like"/>
    <property type="match status" value="1"/>
</dbReference>
<evidence type="ECO:0000256" key="1">
    <source>
        <dbReference type="ARBA" id="ARBA00009009"/>
    </source>
</evidence>
<gene>
    <name evidence="4" type="ORF">ASPCAL04735</name>
</gene>
<evidence type="ECO:0000313" key="5">
    <source>
        <dbReference type="Proteomes" id="UP000054771"/>
    </source>
</evidence>
<name>A0A0U5FYZ8_ASPCI</name>
<reference evidence="5" key="1">
    <citation type="journal article" date="2016" name="Genome Announc.">
        <title>Draft genome sequences of fungus Aspergillus calidoustus.</title>
        <authorList>
            <person name="Horn F."/>
            <person name="Linde J."/>
            <person name="Mattern D.J."/>
            <person name="Walther G."/>
            <person name="Guthke R."/>
            <person name="Scherlach K."/>
            <person name="Martin K."/>
            <person name="Brakhage A.A."/>
            <person name="Petzke L."/>
            <person name="Valiante V."/>
        </authorList>
    </citation>
    <scope>NUCLEOTIDE SEQUENCE [LARGE SCALE GENOMIC DNA]</scope>
    <source>
        <strain evidence="5">SF006504</strain>
    </source>
</reference>
<dbReference type="EMBL" id="CDMC01000003">
    <property type="protein sequence ID" value="CEL03582.1"/>
    <property type="molecule type" value="Genomic_DNA"/>
</dbReference>
<dbReference type="Pfam" id="PF00144">
    <property type="entry name" value="Beta-lactamase"/>
    <property type="match status" value="1"/>
</dbReference>
<dbReference type="OMA" id="GMFNSSW"/>
<keyword evidence="5" id="KW-1185">Reference proteome</keyword>
<dbReference type="PANTHER" id="PTHR43283:SF17">
    <property type="entry name" value="(LOVD), PUTATIVE (AFU_ORTHOLOGUE AFUA_5G00920)-RELATED"/>
    <property type="match status" value="1"/>
</dbReference>
<sequence>MGSTTTPEQAFERLEQAFLNAIEDGTWPGAVVAATNVNGTFHYAKAFGKDTCDSNGNPFEMDSIMAIASMTKLLTTIAALQLVEKKLIGLDDHVTQWVPTLADQEVLDGWDEAAGGRPRTHRRKNKITLRNLLTHSSGAGYDMSNPDLARFTAYMGREVNSGATVGERFGYPLLFEPGTGWEYGTGMDWVGQVIERRTGQILEVYMQKHIWEPLGIKRMSFWPGSIPDVDKKRPRMSVRDPVSGWPVSLEGPLFTEGVTDCFGGQGLYASMEDFLKVLHSILADDGRLLSSQSTAMMFQPQLGEASRESLQRHLRASTPGSLFVGIFDNTLLYDWGLGGMLCMEDAKSGRRKRSLFWSGAPNQFWFIDREADLCGVLGTQILPPGDPRVANVIELFESSVFAAREELPGGQGGR</sequence>
<dbReference type="OrthoDB" id="428260at2759"/>
<dbReference type="Gene3D" id="3.40.710.10">
    <property type="entry name" value="DD-peptidase/beta-lactamase superfamily"/>
    <property type="match status" value="1"/>
</dbReference>
<evidence type="ECO:0000256" key="2">
    <source>
        <dbReference type="ARBA" id="ARBA00022801"/>
    </source>
</evidence>
<dbReference type="InterPro" id="IPR001466">
    <property type="entry name" value="Beta-lactam-related"/>
</dbReference>
<organism evidence="4 5">
    <name type="scientific">Aspergillus calidoustus</name>
    <dbReference type="NCBI Taxonomy" id="454130"/>
    <lineage>
        <taxon>Eukaryota</taxon>
        <taxon>Fungi</taxon>
        <taxon>Dikarya</taxon>
        <taxon>Ascomycota</taxon>
        <taxon>Pezizomycotina</taxon>
        <taxon>Eurotiomycetes</taxon>
        <taxon>Eurotiomycetidae</taxon>
        <taxon>Eurotiales</taxon>
        <taxon>Aspergillaceae</taxon>
        <taxon>Aspergillus</taxon>
        <taxon>Aspergillus subgen. Nidulantes</taxon>
    </lineage>
</organism>
<evidence type="ECO:0000259" key="3">
    <source>
        <dbReference type="Pfam" id="PF00144"/>
    </source>
</evidence>
<dbReference type="PANTHER" id="PTHR43283">
    <property type="entry name" value="BETA-LACTAMASE-RELATED"/>
    <property type="match status" value="1"/>
</dbReference>
<proteinExistence type="inferred from homology"/>
<dbReference type="GO" id="GO:0016787">
    <property type="term" value="F:hydrolase activity"/>
    <property type="evidence" value="ECO:0007669"/>
    <property type="project" value="UniProtKB-KW"/>
</dbReference>
<keyword evidence="2" id="KW-0378">Hydrolase</keyword>
<dbReference type="STRING" id="454130.A0A0U5FYZ8"/>
<accession>A0A0U5FYZ8</accession>
<evidence type="ECO:0000313" key="4">
    <source>
        <dbReference type="EMBL" id="CEL03582.1"/>
    </source>
</evidence>
<protein>
    <recommendedName>
        <fullName evidence="3">Beta-lactamase-related domain-containing protein</fullName>
    </recommendedName>
</protein>
<feature type="domain" description="Beta-lactamase-related" evidence="3">
    <location>
        <begin position="22"/>
        <end position="389"/>
    </location>
</feature>
<dbReference type="InterPro" id="IPR012338">
    <property type="entry name" value="Beta-lactam/transpept-like"/>
</dbReference>
<dbReference type="Proteomes" id="UP000054771">
    <property type="component" value="Unassembled WGS sequence"/>
</dbReference>